<dbReference type="CDD" id="cd00085">
    <property type="entry name" value="HNHc"/>
    <property type="match status" value="1"/>
</dbReference>
<proteinExistence type="predicted"/>
<dbReference type="Proteomes" id="UP000309138">
    <property type="component" value="Unassembled WGS sequence"/>
</dbReference>
<protein>
    <recommendedName>
        <fullName evidence="3">HNH endonuclease</fullName>
    </recommendedName>
</protein>
<gene>
    <name evidence="1" type="ORF">FBR43_12220</name>
</gene>
<evidence type="ECO:0008006" key="3">
    <source>
        <dbReference type="Google" id="ProtNLM"/>
    </source>
</evidence>
<accession>A0A4U1L589</accession>
<evidence type="ECO:0000313" key="1">
    <source>
        <dbReference type="EMBL" id="TKD51430.1"/>
    </source>
</evidence>
<dbReference type="AlphaFoldDB" id="A0A4U1L589"/>
<sequence>MAKQPKAARKAPALDTLKRLFALSGNQCAKPGCGTTLMSADGKLVVEVAHIAAESPGGPRFDAKLGPEARRAFDNLLLLCPTCHTLVDKDAQKYKKSMLRKWKRDREARFEAVGDLLQKSYLNEISDDAETVGSTLPTTLARYIAFLETRDEEPFIDSDTPGEIAEFVERLRHLRSDDRQLMVAIIEKALALGGRRENEYGISVHTDDLKTIRINRARLSDYKIDKLGNTLARHQLGSLDTDWQDCHLAILAPGIDLRWSQLKAFVEEVDATLDNLLVDLKFGLLD</sequence>
<evidence type="ECO:0000313" key="2">
    <source>
        <dbReference type="Proteomes" id="UP000309138"/>
    </source>
</evidence>
<dbReference type="InterPro" id="IPR003615">
    <property type="entry name" value="HNH_nuc"/>
</dbReference>
<dbReference type="OrthoDB" id="5379188at2"/>
<dbReference type="RefSeq" id="WP_136943373.1">
    <property type="nucleotide sequence ID" value="NZ_SWKR01000002.1"/>
</dbReference>
<comment type="caution">
    <text evidence="1">The sequence shown here is derived from an EMBL/GenBank/DDBJ whole genome shotgun (WGS) entry which is preliminary data.</text>
</comment>
<reference evidence="1 2" key="1">
    <citation type="submission" date="2019-04" db="EMBL/GenBank/DDBJ databases">
        <authorList>
            <person name="Yang Y."/>
            <person name="Wei D."/>
        </authorList>
    </citation>
    <scope>NUCLEOTIDE SEQUENCE [LARGE SCALE GENOMIC DNA]</scope>
    <source>
        <strain evidence="1 2">L-1-4w-11</strain>
    </source>
</reference>
<name>A0A4U1L589_9SPHN</name>
<keyword evidence="2" id="KW-1185">Reference proteome</keyword>
<organism evidence="1 2">
    <name type="scientific">Sphingomonas baiyangensis</name>
    <dbReference type="NCBI Taxonomy" id="2572576"/>
    <lineage>
        <taxon>Bacteria</taxon>
        <taxon>Pseudomonadati</taxon>
        <taxon>Pseudomonadota</taxon>
        <taxon>Alphaproteobacteria</taxon>
        <taxon>Sphingomonadales</taxon>
        <taxon>Sphingomonadaceae</taxon>
        <taxon>Sphingomonas</taxon>
    </lineage>
</organism>
<dbReference type="EMBL" id="SWKR01000002">
    <property type="protein sequence ID" value="TKD51430.1"/>
    <property type="molecule type" value="Genomic_DNA"/>
</dbReference>